<dbReference type="Pfam" id="PF00196">
    <property type="entry name" value="GerE"/>
    <property type="match status" value="1"/>
</dbReference>
<proteinExistence type="predicted"/>
<organism evidence="3 5">
    <name type="scientific">Roseburia inulinivorans</name>
    <dbReference type="NCBI Taxonomy" id="360807"/>
    <lineage>
        <taxon>Bacteria</taxon>
        <taxon>Bacillati</taxon>
        <taxon>Bacillota</taxon>
        <taxon>Clostridia</taxon>
        <taxon>Lachnospirales</taxon>
        <taxon>Lachnospiraceae</taxon>
        <taxon>Roseburia</taxon>
    </lineage>
</organism>
<feature type="transmembrane region" description="Helical" evidence="1">
    <location>
        <begin position="197"/>
        <end position="220"/>
    </location>
</feature>
<feature type="transmembrane region" description="Helical" evidence="1">
    <location>
        <begin position="240"/>
        <end position="257"/>
    </location>
</feature>
<dbReference type="InterPro" id="IPR036259">
    <property type="entry name" value="MFS_trans_sf"/>
</dbReference>
<feature type="transmembrane region" description="Helical" evidence="1">
    <location>
        <begin position="293"/>
        <end position="315"/>
    </location>
</feature>
<feature type="transmembrane region" description="Helical" evidence="1">
    <location>
        <begin position="264"/>
        <end position="287"/>
    </location>
</feature>
<dbReference type="Proteomes" id="UP000286271">
    <property type="component" value="Unassembled WGS sequence"/>
</dbReference>
<keyword evidence="1" id="KW-0472">Membrane</keyword>
<feature type="transmembrane region" description="Helical" evidence="1">
    <location>
        <begin position="327"/>
        <end position="346"/>
    </location>
</feature>
<dbReference type="Gene3D" id="1.10.10.10">
    <property type="entry name" value="Winged helix-like DNA-binding domain superfamily/Winged helix DNA-binding domain"/>
    <property type="match status" value="1"/>
</dbReference>
<reference evidence="3 5" key="1">
    <citation type="submission" date="2015-09" db="EMBL/GenBank/DDBJ databases">
        <authorList>
            <consortium name="Pathogen Informatics"/>
        </authorList>
    </citation>
    <scope>NUCLEOTIDE SEQUENCE [LARGE SCALE GENOMIC DNA]</scope>
    <source>
        <strain evidence="3 5">2789STDY5608887</strain>
    </source>
</reference>
<feature type="transmembrane region" description="Helical" evidence="1">
    <location>
        <begin position="98"/>
        <end position="121"/>
    </location>
</feature>
<sequence>MKNTFWKRERIEIMIALALFNYVFLGAEYLFDNMMAFQTDSGGVVLAQSYVLGSSTVGFLLFGILDGKLRERAKKAGSAGAGVLAAVCLWGIQVHQSYGSILAAGLILYVLLGIAGSLVHYRAACRYGMEEHLAETVGVSYATGLFLQFLENNLIHNAAVEAVILTVAFWALLFLVEKRKVAESLMERNLYESDPIRHPYAAAGTLIFTIALMTCIFATLDNAVTLGHAGGSMDIGQWPRLILAVSGLVSGVLFDYGKGRYRNLIMYCVTLLSTVCILVIVSGGSFLLGLIVFYLSAGFFVVFFSTGFVRLAGYMRVPQFWAGMGRAVNNLCAILIGSFSVALIRSGDSTKIMIASIGLFVLISIAIYIYTVMGQTDVELPDQERKQEEEQDYFSAFADTYALTEREQEVLKMLLASDEEVQEIANRLYISRAMLYRYISSLNKKTDTNSRIGLIQFYYTWKPEKKADRDD</sequence>
<feature type="transmembrane region" description="Helical" evidence="1">
    <location>
        <begin position="133"/>
        <end position="150"/>
    </location>
</feature>
<feature type="transmembrane region" description="Helical" evidence="1">
    <location>
        <begin position="352"/>
        <end position="370"/>
    </location>
</feature>
<reference evidence="4 6" key="2">
    <citation type="submission" date="2018-08" db="EMBL/GenBank/DDBJ databases">
        <title>A genome reference for cultivated species of the human gut microbiota.</title>
        <authorList>
            <person name="Zou Y."/>
            <person name="Xue W."/>
            <person name="Luo G."/>
        </authorList>
    </citation>
    <scope>NUCLEOTIDE SEQUENCE [LARGE SCALE GENOMIC DNA]</scope>
    <source>
        <strain evidence="4 6">AM27-11</strain>
    </source>
</reference>
<keyword evidence="1" id="KW-0812">Transmembrane</keyword>
<dbReference type="SUPFAM" id="SSF46894">
    <property type="entry name" value="C-terminal effector domain of the bipartite response regulators"/>
    <property type="match status" value="1"/>
</dbReference>
<name>A0A173RWF3_9FIRM</name>
<evidence type="ECO:0000313" key="3">
    <source>
        <dbReference type="EMBL" id="CUM82047.1"/>
    </source>
</evidence>
<feature type="transmembrane region" description="Helical" evidence="1">
    <location>
        <begin position="43"/>
        <end position="64"/>
    </location>
</feature>
<dbReference type="SMART" id="SM00421">
    <property type="entry name" value="HTH_LUXR"/>
    <property type="match status" value="1"/>
</dbReference>
<dbReference type="RefSeq" id="WP_055167839.1">
    <property type="nucleotide sequence ID" value="NZ_CYXX01000003.1"/>
</dbReference>
<evidence type="ECO:0000313" key="5">
    <source>
        <dbReference type="Proteomes" id="UP000095453"/>
    </source>
</evidence>
<evidence type="ECO:0000313" key="4">
    <source>
        <dbReference type="EMBL" id="RHE96374.1"/>
    </source>
</evidence>
<gene>
    <name evidence="4" type="ORF">DW707_11450</name>
    <name evidence="3" type="ORF">ERS852444_00642</name>
</gene>
<feature type="transmembrane region" description="Helical" evidence="1">
    <location>
        <begin position="156"/>
        <end position="176"/>
    </location>
</feature>
<dbReference type="InterPro" id="IPR000792">
    <property type="entry name" value="Tscrpt_reg_LuxR_C"/>
</dbReference>
<dbReference type="EMBL" id="CYXX01000003">
    <property type="protein sequence ID" value="CUM82047.1"/>
    <property type="molecule type" value="Genomic_DNA"/>
</dbReference>
<feature type="transmembrane region" description="Helical" evidence="1">
    <location>
        <begin position="12"/>
        <end position="31"/>
    </location>
</feature>
<dbReference type="InterPro" id="IPR036388">
    <property type="entry name" value="WH-like_DNA-bd_sf"/>
</dbReference>
<dbReference type="AlphaFoldDB" id="A0A173RWF3"/>
<dbReference type="InterPro" id="IPR016032">
    <property type="entry name" value="Sig_transdc_resp-reg_C-effctor"/>
</dbReference>
<evidence type="ECO:0000259" key="2">
    <source>
        <dbReference type="SMART" id="SM00421"/>
    </source>
</evidence>
<evidence type="ECO:0000313" key="6">
    <source>
        <dbReference type="Proteomes" id="UP000286271"/>
    </source>
</evidence>
<dbReference type="GO" id="GO:0006355">
    <property type="term" value="P:regulation of DNA-templated transcription"/>
    <property type="evidence" value="ECO:0007669"/>
    <property type="project" value="InterPro"/>
</dbReference>
<feature type="transmembrane region" description="Helical" evidence="1">
    <location>
        <begin position="76"/>
        <end position="92"/>
    </location>
</feature>
<accession>A0A173RWF3</accession>
<protein>
    <submittedName>
        <fullName evidence="4">HTH domain-containing protein</fullName>
    </submittedName>
</protein>
<dbReference type="SUPFAM" id="SSF103473">
    <property type="entry name" value="MFS general substrate transporter"/>
    <property type="match status" value="1"/>
</dbReference>
<evidence type="ECO:0000256" key="1">
    <source>
        <dbReference type="SAM" id="Phobius"/>
    </source>
</evidence>
<feature type="domain" description="HTH luxR-type" evidence="2">
    <location>
        <begin position="400"/>
        <end position="458"/>
    </location>
</feature>
<dbReference type="GO" id="GO:0003677">
    <property type="term" value="F:DNA binding"/>
    <property type="evidence" value="ECO:0007669"/>
    <property type="project" value="InterPro"/>
</dbReference>
<dbReference type="EMBL" id="QSKW01000018">
    <property type="protein sequence ID" value="RHE96374.1"/>
    <property type="molecule type" value="Genomic_DNA"/>
</dbReference>
<dbReference type="Proteomes" id="UP000095453">
    <property type="component" value="Unassembled WGS sequence"/>
</dbReference>
<keyword evidence="1" id="KW-1133">Transmembrane helix</keyword>